<sequence length="87" mass="9486">MYAVLLNIKIHLVQEITTYKSLLENQGNNPRGQSQGGASKDFISPMDPTLAHLVDLSPPEVPTLAHLVDLNPPVVLSPAQLVEQHPK</sequence>
<accession>A0A498MW80</accession>
<gene>
    <name evidence="1" type="ORF">ROHU_013305</name>
    <name evidence="2" type="ORF">ROHU_021770</name>
</gene>
<protein>
    <submittedName>
        <fullName evidence="2">Uncharacterized protein</fullName>
    </submittedName>
</protein>
<dbReference type="InterPro" id="IPR018039">
    <property type="entry name" value="IF_conserved"/>
</dbReference>
<evidence type="ECO:0000313" key="1">
    <source>
        <dbReference type="EMBL" id="RXN03637.1"/>
    </source>
</evidence>
<evidence type="ECO:0000313" key="3">
    <source>
        <dbReference type="Proteomes" id="UP000290572"/>
    </source>
</evidence>
<organism evidence="2 3">
    <name type="scientific">Labeo rohita</name>
    <name type="common">Indian major carp</name>
    <name type="synonym">Cyprinus rohita</name>
    <dbReference type="NCBI Taxonomy" id="84645"/>
    <lineage>
        <taxon>Eukaryota</taxon>
        <taxon>Metazoa</taxon>
        <taxon>Chordata</taxon>
        <taxon>Craniata</taxon>
        <taxon>Vertebrata</taxon>
        <taxon>Euteleostomi</taxon>
        <taxon>Actinopterygii</taxon>
        <taxon>Neopterygii</taxon>
        <taxon>Teleostei</taxon>
        <taxon>Ostariophysi</taxon>
        <taxon>Cypriniformes</taxon>
        <taxon>Cyprinidae</taxon>
        <taxon>Labeoninae</taxon>
        <taxon>Labeonini</taxon>
        <taxon>Labeo</taxon>
    </lineage>
</organism>
<keyword evidence="3" id="KW-1185">Reference proteome</keyword>
<name>A0A498MW80_LABRO</name>
<proteinExistence type="predicted"/>
<dbReference type="Gene3D" id="1.20.5.170">
    <property type="match status" value="1"/>
</dbReference>
<dbReference type="Proteomes" id="UP000290572">
    <property type="component" value="Unassembled WGS sequence"/>
</dbReference>
<dbReference type="EMBL" id="QBIY01012457">
    <property type="protein sequence ID" value="RXN25030.1"/>
    <property type="molecule type" value="Genomic_DNA"/>
</dbReference>
<dbReference type="PROSITE" id="PS00226">
    <property type="entry name" value="IF_ROD_1"/>
    <property type="match status" value="1"/>
</dbReference>
<dbReference type="SUPFAM" id="SSF64593">
    <property type="entry name" value="Intermediate filament protein, coiled coil region"/>
    <property type="match status" value="1"/>
</dbReference>
<dbReference type="AlphaFoldDB" id="A0A498MW80"/>
<evidence type="ECO:0000313" key="2">
    <source>
        <dbReference type="EMBL" id="RXN25030.1"/>
    </source>
</evidence>
<dbReference type="EMBL" id="QBIY01013475">
    <property type="protein sequence ID" value="RXN03637.1"/>
    <property type="molecule type" value="Genomic_DNA"/>
</dbReference>
<comment type="caution">
    <text evidence="2">The sequence shown here is derived from an EMBL/GenBank/DDBJ whole genome shotgun (WGS) entry which is preliminary data.</text>
</comment>
<reference evidence="2 3" key="1">
    <citation type="submission" date="2018-03" db="EMBL/GenBank/DDBJ databases">
        <title>Draft genome sequence of Rohu Carp (Labeo rohita).</title>
        <authorList>
            <person name="Das P."/>
            <person name="Kushwaha B."/>
            <person name="Joshi C.G."/>
            <person name="Kumar D."/>
            <person name="Nagpure N.S."/>
            <person name="Sahoo L."/>
            <person name="Das S.P."/>
            <person name="Bit A."/>
            <person name="Patnaik S."/>
            <person name="Meher P.K."/>
            <person name="Jayasankar P."/>
            <person name="Koringa P.G."/>
            <person name="Patel N.V."/>
            <person name="Hinsu A.T."/>
            <person name="Kumar R."/>
            <person name="Pandey M."/>
            <person name="Agarwal S."/>
            <person name="Srivastava S."/>
            <person name="Singh M."/>
            <person name="Iquebal M.A."/>
            <person name="Jaiswal S."/>
            <person name="Angadi U.B."/>
            <person name="Kumar N."/>
            <person name="Raza M."/>
            <person name="Shah T.M."/>
            <person name="Rai A."/>
            <person name="Jena J.K."/>
        </authorList>
    </citation>
    <scope>NUCLEOTIDE SEQUENCE [LARGE SCALE GENOMIC DNA]</scope>
    <source>
        <strain evidence="2">DASCIFA01</strain>
        <tissue evidence="2">Testis</tissue>
    </source>
</reference>